<comment type="similarity">
    <text evidence="3">Belongs to the glycosyltransferase 31 family. Beta3-Gal-T subfamily.</text>
</comment>
<evidence type="ECO:0000256" key="11">
    <source>
        <dbReference type="ARBA" id="ARBA00023136"/>
    </source>
</evidence>
<keyword evidence="15" id="KW-1185">Reference proteome</keyword>
<dbReference type="EC" id="2.4.1.122" evidence="4"/>
<evidence type="ECO:0000256" key="2">
    <source>
        <dbReference type="ARBA" id="ARBA00004922"/>
    </source>
</evidence>
<evidence type="ECO:0000256" key="10">
    <source>
        <dbReference type="ARBA" id="ARBA00022989"/>
    </source>
</evidence>
<reference evidence="14 15" key="1">
    <citation type="journal article" date="2016" name="BMC Genomics">
        <title>Genome sequencing and secondary metabolism of the postharvest pathogen Penicillium griseofulvum.</title>
        <authorList>
            <person name="Banani H."/>
            <person name="Marcet-Houben M."/>
            <person name="Ballester A.R."/>
            <person name="Abbruscato P."/>
            <person name="Gonzalez-Candelas L."/>
            <person name="Gabaldon T."/>
            <person name="Spadaro D."/>
        </authorList>
    </citation>
    <scope>NUCLEOTIDE SEQUENCE [LARGE SCALE GENOMIC DNA]</scope>
    <source>
        <strain evidence="14 15">PG3</strain>
    </source>
</reference>
<dbReference type="GeneID" id="63706368"/>
<comment type="caution">
    <text evidence="14">The sequence shown here is derived from an EMBL/GenBank/DDBJ whole genome shotgun (WGS) entry which is preliminary data.</text>
</comment>
<dbReference type="InterPro" id="IPR003378">
    <property type="entry name" value="Fringe-like_glycosylTrfase"/>
</dbReference>
<dbReference type="Gene3D" id="3.90.550.50">
    <property type="match status" value="1"/>
</dbReference>
<dbReference type="PANTHER" id="PTHR23033">
    <property type="entry name" value="BETA1,3-GALACTOSYLTRANSFERASE"/>
    <property type="match status" value="1"/>
</dbReference>
<keyword evidence="8" id="KW-0547">Nucleotide-binding</keyword>
<keyword evidence="5" id="KW-0328">Glycosyltransferase</keyword>
<dbReference type="GO" id="GO:0000166">
    <property type="term" value="F:nucleotide binding"/>
    <property type="evidence" value="ECO:0007669"/>
    <property type="project" value="UniProtKB-KW"/>
</dbReference>
<dbReference type="Proteomes" id="UP000070168">
    <property type="component" value="Unassembled WGS sequence"/>
</dbReference>
<dbReference type="AlphaFoldDB" id="A0A135L9E8"/>
<evidence type="ECO:0000256" key="12">
    <source>
        <dbReference type="SAM" id="Phobius"/>
    </source>
</evidence>
<keyword evidence="6" id="KW-0808">Transferase</keyword>
<proteinExistence type="inferred from homology"/>
<keyword evidence="11 12" id="KW-0472">Membrane</keyword>
<evidence type="ECO:0000256" key="5">
    <source>
        <dbReference type="ARBA" id="ARBA00022676"/>
    </source>
</evidence>
<dbReference type="PANTHER" id="PTHR23033:SF43">
    <property type="entry name" value="APPLE DOMAIN-CONTAINING PROTEIN"/>
    <property type="match status" value="1"/>
</dbReference>
<dbReference type="RefSeq" id="XP_040644124.1">
    <property type="nucleotide sequence ID" value="XM_040791068.1"/>
</dbReference>
<dbReference type="OrthoDB" id="414175at2759"/>
<evidence type="ECO:0000256" key="9">
    <source>
        <dbReference type="ARBA" id="ARBA00022968"/>
    </source>
</evidence>
<dbReference type="InterPro" id="IPR026050">
    <property type="entry name" value="C1GALT1/C1GALT1_chp1"/>
</dbReference>
<dbReference type="OMA" id="CANFSTH"/>
<evidence type="ECO:0000256" key="1">
    <source>
        <dbReference type="ARBA" id="ARBA00004606"/>
    </source>
</evidence>
<dbReference type="GO" id="GO:0016020">
    <property type="term" value="C:membrane"/>
    <property type="evidence" value="ECO:0007669"/>
    <property type="project" value="UniProtKB-SubCell"/>
</dbReference>
<keyword evidence="7 12" id="KW-0812">Transmembrane</keyword>
<gene>
    <name evidence="14" type="ORF">PGRI_033550</name>
</gene>
<protein>
    <recommendedName>
        <fullName evidence="4">N-acetylgalactosaminide beta-1,3-galactosyltransferase</fullName>
        <ecNumber evidence="4">2.4.1.122</ecNumber>
    </recommendedName>
</protein>
<evidence type="ECO:0000313" key="15">
    <source>
        <dbReference type="Proteomes" id="UP000070168"/>
    </source>
</evidence>
<evidence type="ECO:0000256" key="6">
    <source>
        <dbReference type="ARBA" id="ARBA00022679"/>
    </source>
</evidence>
<dbReference type="STRING" id="5078.A0A135L9E8"/>
<accession>A0A135L9E8</accession>
<evidence type="ECO:0000256" key="8">
    <source>
        <dbReference type="ARBA" id="ARBA00022741"/>
    </source>
</evidence>
<feature type="transmembrane region" description="Helical" evidence="12">
    <location>
        <begin position="15"/>
        <end position="33"/>
    </location>
</feature>
<dbReference type="EMBL" id="LHQR01000070">
    <property type="protein sequence ID" value="KXG45588.1"/>
    <property type="molecule type" value="Genomic_DNA"/>
</dbReference>
<keyword evidence="10 12" id="KW-1133">Transmembrane helix</keyword>
<sequence length="332" mass="37055">MLTLPSSRPLLRRGIYISIPLFILFLFGLSHFVHQPQYAFPRDVSSQQKSPYYSKGGPRHYSWENRPFFPPLINADGNLTASDLCANFSTHLLDRIQVILKTGAGEPEKNKAHLATVTSCITNLIVVSDHDEIIGQHHFIDVLDDLPPEYASDNPDFATYHAQKQAHSQGESVGYSQEGWRLDRFKFLPMVEKAYEMRPHAEWYVFIEADVYYFWDTLFRILDQLDPSMMHYIGSPVPGAHGRSFAYGGAGFVLSTGVMKRLVGDSSDSRLSVKYMDWAKKDCCGDAVLGYAILDKTGVKVEGLYPTFAGDDLASLKNVPGTDNGTVGMGAN</sequence>
<feature type="domain" description="Fringe-like glycosyltransferase" evidence="13">
    <location>
        <begin position="190"/>
        <end position="299"/>
    </location>
</feature>
<dbReference type="GO" id="GO:0016263">
    <property type="term" value="F:glycoprotein-N-acetylgalactosamine 3-beta-galactosyltransferase activity"/>
    <property type="evidence" value="ECO:0007669"/>
    <property type="project" value="UniProtKB-EC"/>
</dbReference>
<dbReference type="Pfam" id="PF02434">
    <property type="entry name" value="Fringe"/>
    <property type="match status" value="1"/>
</dbReference>
<evidence type="ECO:0000256" key="4">
    <source>
        <dbReference type="ARBA" id="ARBA00012557"/>
    </source>
</evidence>
<evidence type="ECO:0000259" key="13">
    <source>
        <dbReference type="Pfam" id="PF02434"/>
    </source>
</evidence>
<evidence type="ECO:0000256" key="7">
    <source>
        <dbReference type="ARBA" id="ARBA00022692"/>
    </source>
</evidence>
<comment type="pathway">
    <text evidence="2">Protein modification; protein glycosylation.</text>
</comment>
<comment type="subcellular location">
    <subcellularLocation>
        <location evidence="1">Membrane</location>
        <topology evidence="1">Single-pass type II membrane protein</topology>
    </subcellularLocation>
</comment>
<organism evidence="14 15">
    <name type="scientific">Penicillium patulum</name>
    <name type="common">Penicillium griseofulvum</name>
    <dbReference type="NCBI Taxonomy" id="5078"/>
    <lineage>
        <taxon>Eukaryota</taxon>
        <taxon>Fungi</taxon>
        <taxon>Dikarya</taxon>
        <taxon>Ascomycota</taxon>
        <taxon>Pezizomycotina</taxon>
        <taxon>Eurotiomycetes</taxon>
        <taxon>Eurotiomycetidae</taxon>
        <taxon>Eurotiales</taxon>
        <taxon>Aspergillaceae</taxon>
        <taxon>Penicillium</taxon>
    </lineage>
</organism>
<name>A0A135L9E8_PENPA</name>
<evidence type="ECO:0000256" key="3">
    <source>
        <dbReference type="ARBA" id="ARBA00006462"/>
    </source>
</evidence>
<keyword evidence="9" id="KW-0735">Signal-anchor</keyword>
<evidence type="ECO:0000313" key="14">
    <source>
        <dbReference type="EMBL" id="KXG45588.1"/>
    </source>
</evidence>